<gene>
    <name evidence="2" type="ORF">CVV26_02110</name>
</gene>
<comment type="caution">
    <text evidence="2">The sequence shown here is derived from an EMBL/GenBank/DDBJ whole genome shotgun (WGS) entry which is preliminary data.</text>
</comment>
<feature type="transmembrane region" description="Helical" evidence="1">
    <location>
        <begin position="6"/>
        <end position="21"/>
    </location>
</feature>
<keyword evidence="1" id="KW-0812">Transmembrane</keyword>
<organism evidence="2 3">
    <name type="scientific">Candidatus Kuenenbacteria bacterium HGW-Kuenenbacteria-1</name>
    <dbReference type="NCBI Taxonomy" id="2013812"/>
    <lineage>
        <taxon>Bacteria</taxon>
        <taxon>Candidatus Kueneniibacteriota</taxon>
    </lineage>
</organism>
<evidence type="ECO:0000313" key="3">
    <source>
        <dbReference type="Proteomes" id="UP000233414"/>
    </source>
</evidence>
<protein>
    <submittedName>
        <fullName evidence="2">Uncharacterized protein</fullName>
    </submittedName>
</protein>
<accession>A0A2N1UNI9</accession>
<proteinExistence type="predicted"/>
<dbReference type="AlphaFoldDB" id="A0A2N1UNI9"/>
<sequence>MVNTLFLTYVGASLPLLLLFTI</sequence>
<dbReference type="Proteomes" id="UP000233414">
    <property type="component" value="Unassembled WGS sequence"/>
</dbReference>
<keyword evidence="1" id="KW-1133">Transmembrane helix</keyword>
<name>A0A2N1UNI9_9BACT</name>
<reference evidence="2 3" key="1">
    <citation type="journal article" date="2017" name="ISME J.">
        <title>Potential for microbial H2 and metal transformations associated with novel bacteria and archaea in deep terrestrial subsurface sediments.</title>
        <authorList>
            <person name="Hernsdorf A.W."/>
            <person name="Amano Y."/>
            <person name="Miyakawa K."/>
            <person name="Ise K."/>
            <person name="Suzuki Y."/>
            <person name="Anantharaman K."/>
            <person name="Probst A."/>
            <person name="Burstein D."/>
            <person name="Thomas B.C."/>
            <person name="Banfield J.F."/>
        </authorList>
    </citation>
    <scope>NUCLEOTIDE SEQUENCE [LARGE SCALE GENOMIC DNA]</scope>
    <source>
        <strain evidence="2">HGW-Kuenenbacteria-1</strain>
    </source>
</reference>
<keyword evidence="1" id="KW-0472">Membrane</keyword>
<evidence type="ECO:0000256" key="1">
    <source>
        <dbReference type="SAM" id="Phobius"/>
    </source>
</evidence>
<evidence type="ECO:0000313" key="2">
    <source>
        <dbReference type="EMBL" id="PKL72337.1"/>
    </source>
</evidence>
<dbReference type="EMBL" id="PGYQ01000007">
    <property type="protein sequence ID" value="PKL72337.1"/>
    <property type="molecule type" value="Genomic_DNA"/>
</dbReference>